<evidence type="ECO:0000256" key="1">
    <source>
        <dbReference type="SAM" id="MobiDB-lite"/>
    </source>
</evidence>
<feature type="compositionally biased region" description="Polar residues" evidence="1">
    <location>
        <begin position="31"/>
        <end position="50"/>
    </location>
</feature>
<reference evidence="2" key="1">
    <citation type="submission" date="2022-08" db="EMBL/GenBank/DDBJ databases">
        <authorList>
            <consortium name="DOE Joint Genome Institute"/>
            <person name="Min B."/>
            <person name="Riley R."/>
            <person name="Sierra-Patev S."/>
            <person name="Naranjo-Ortiz M."/>
            <person name="Looney B."/>
            <person name="Konkel Z."/>
            <person name="Slot J.C."/>
            <person name="Sakamoto Y."/>
            <person name="Steenwyk J.L."/>
            <person name="Rokas A."/>
            <person name="Carro J."/>
            <person name="Camarero S."/>
            <person name="Ferreira P."/>
            <person name="Molpeceres G."/>
            <person name="Ruiz-Duenas F.J."/>
            <person name="Serrano A."/>
            <person name="Henrissat B."/>
            <person name="Drula E."/>
            <person name="Hughes K.W."/>
            <person name="Mata J.L."/>
            <person name="Ishikawa N.K."/>
            <person name="Vargas-Isla R."/>
            <person name="Ushijima S."/>
            <person name="Smith C.A."/>
            <person name="Ahrendt S."/>
            <person name="Andreopoulos W."/>
            <person name="He G."/>
            <person name="Labutti K."/>
            <person name="Lipzen A."/>
            <person name="Ng V."/>
            <person name="Sandor L."/>
            <person name="Barry K."/>
            <person name="Martinez A.T."/>
            <person name="Xiao Y."/>
            <person name="Gibbons J.G."/>
            <person name="Terashima K."/>
            <person name="Hibbett D.S."/>
            <person name="Grigoriev I.V."/>
        </authorList>
    </citation>
    <scope>NUCLEOTIDE SEQUENCE</scope>
    <source>
        <strain evidence="2">TFB9207</strain>
    </source>
</reference>
<dbReference type="AlphaFoldDB" id="A0AA38U9I3"/>
<dbReference type="Proteomes" id="UP001163846">
    <property type="component" value="Unassembled WGS sequence"/>
</dbReference>
<feature type="compositionally biased region" description="Polar residues" evidence="1">
    <location>
        <begin position="1"/>
        <end position="12"/>
    </location>
</feature>
<organism evidence="2 3">
    <name type="scientific">Lentinula raphanica</name>
    <dbReference type="NCBI Taxonomy" id="153919"/>
    <lineage>
        <taxon>Eukaryota</taxon>
        <taxon>Fungi</taxon>
        <taxon>Dikarya</taxon>
        <taxon>Basidiomycota</taxon>
        <taxon>Agaricomycotina</taxon>
        <taxon>Agaricomycetes</taxon>
        <taxon>Agaricomycetidae</taxon>
        <taxon>Agaricales</taxon>
        <taxon>Marasmiineae</taxon>
        <taxon>Omphalotaceae</taxon>
        <taxon>Lentinula</taxon>
    </lineage>
</organism>
<evidence type="ECO:0000313" key="2">
    <source>
        <dbReference type="EMBL" id="KAJ3831272.1"/>
    </source>
</evidence>
<gene>
    <name evidence="2" type="ORF">F5878DRAFT_676562</name>
</gene>
<proteinExistence type="predicted"/>
<feature type="compositionally biased region" description="Low complexity" evidence="1">
    <location>
        <begin position="455"/>
        <end position="488"/>
    </location>
</feature>
<feature type="region of interest" description="Disordered" evidence="1">
    <location>
        <begin position="360"/>
        <end position="488"/>
    </location>
</feature>
<name>A0AA38U9I3_9AGAR</name>
<feature type="compositionally biased region" description="Basic residues" evidence="1">
    <location>
        <begin position="416"/>
        <end position="427"/>
    </location>
</feature>
<feature type="region of interest" description="Disordered" evidence="1">
    <location>
        <begin position="1"/>
        <end position="54"/>
    </location>
</feature>
<protein>
    <submittedName>
        <fullName evidence="2">Uncharacterized protein</fullName>
    </submittedName>
</protein>
<dbReference type="EMBL" id="MU807630">
    <property type="protein sequence ID" value="KAJ3831272.1"/>
    <property type="molecule type" value="Genomic_DNA"/>
</dbReference>
<comment type="caution">
    <text evidence="2">The sequence shown here is derived from an EMBL/GenBank/DDBJ whole genome shotgun (WGS) entry which is preliminary data.</text>
</comment>
<sequence length="488" mass="54405">MSRASRSVSGPPTTTTTTVTAADFELWTRAPQITPSDDHTNSTSTRSPSLYDSHIPDVLQPKTILLGKSQYQLASAQDHYFSKLLEQPDVLNKVSGGVRDYLRLQWRRDLQYIRRLRVWNENSVMDAEKRIAEIVYDLASLVILDLSTDDIKNTGSWIPFVTHSSQETEAGMLLGLAKDKIIMETDPRNHLERPPSLPRQLNMDFMQYILAEECIHSRLGELPGAASALSSHPIGTSNIVVVREPMLKILQSSLVNQQNMLKQFGGLDNLLNIIMVWVNSMHNVFVQACAQLIRHNLTFAVVSSYNHSWLFQRNRKTAHIVMSPFQQASGEGHIIQRALFFLDAYHDSLDRSQNDVLLDDPYRGVQSEPDQLPDPIVSSSQASEEPEYIWEYEPKKIDSEDPENPVSFATDANGNKLRRSKRKKTQLKRANPGPLSGKPPHPPPHGGGTGGAGTRQGRSRTGTRTTSASMTQRSSSGASSGSSVERAR</sequence>
<accession>A0AA38U9I3</accession>
<keyword evidence="3" id="KW-1185">Reference proteome</keyword>
<evidence type="ECO:0000313" key="3">
    <source>
        <dbReference type="Proteomes" id="UP001163846"/>
    </source>
</evidence>